<dbReference type="OrthoDB" id="9758406at2"/>
<protein>
    <submittedName>
        <fullName evidence="2">C-terminal domain of CHU protein family protein</fullName>
    </submittedName>
</protein>
<dbReference type="SUPFAM" id="SSF74853">
    <property type="entry name" value="Lamin A/C globular tail domain"/>
    <property type="match status" value="1"/>
</dbReference>
<dbReference type="InterPro" id="IPR014755">
    <property type="entry name" value="Cu-Rt/internalin_Ig-like"/>
</dbReference>
<dbReference type="InterPro" id="IPR036415">
    <property type="entry name" value="Lamin_tail_dom_sf"/>
</dbReference>
<dbReference type="Gene3D" id="2.60.40.4070">
    <property type="match status" value="1"/>
</dbReference>
<reference evidence="2 3" key="1">
    <citation type="submission" date="2017-05" db="EMBL/GenBank/DDBJ databases">
        <authorList>
            <person name="Varghese N."/>
            <person name="Submissions S."/>
        </authorList>
    </citation>
    <scope>NUCLEOTIDE SEQUENCE [LARGE SCALE GENOMIC DNA]</scope>
    <source>
        <strain evidence="2 3">DSM 27040</strain>
    </source>
</reference>
<dbReference type="Pfam" id="PF13585">
    <property type="entry name" value="CHU_C"/>
    <property type="match status" value="1"/>
</dbReference>
<proteinExistence type="predicted"/>
<dbReference type="Gene3D" id="2.60.40.1220">
    <property type="match status" value="1"/>
</dbReference>
<keyword evidence="1" id="KW-0732">Signal</keyword>
<name>A0A521CEY8_SACCC</name>
<dbReference type="EMBL" id="FXTB01000003">
    <property type="protein sequence ID" value="SMO57331.1"/>
    <property type="molecule type" value="Genomic_DNA"/>
</dbReference>
<evidence type="ECO:0000313" key="3">
    <source>
        <dbReference type="Proteomes" id="UP000319040"/>
    </source>
</evidence>
<dbReference type="Proteomes" id="UP000319040">
    <property type="component" value="Unassembled WGS sequence"/>
</dbReference>
<dbReference type="AlphaFoldDB" id="A0A521CEY8"/>
<evidence type="ECO:0000313" key="2">
    <source>
        <dbReference type="EMBL" id="SMO57331.1"/>
    </source>
</evidence>
<sequence length="977" mass="109899">MVIMTFVMQKYSKYSNPHAMHRYFLFFFLISANLSAQFTENWDDSSFSTPLVWQGDLDKYTINTVEHQLLLTAPSATSEAYISTPSTALIDAAWEFTVHMDFNPSGSNYAQLFLACNQATYNDKMEGYYVMVGDTEDEVSLWKREAGNNLKIIDGRDKILDSPSVTVTIKVQRNSVGNWQLHTRREGEDFTLEGEVLDNSISTSNYFGIYCRYTSTRSDKFSFGPVSVLGAAFVDTVKPLVTSHQLLAANQISLLFNEHLDSSSISNGKFAIEPDGIHPDKVVSNNRRVNVFFNAYLQDTDAGLLSVKDIRDKSGNIMNDTSLTYRFKRIKLLHSKVLDPNNLQLYFNKNIDASLTNIAIAESELNFSTPLFVKDSTLLIRSNKPMLPHQIYTVKLTGILASFGDIIKDTTLNITYRPAHRFDIIFTELMPDETPNVGLFHSEYIEIYNRRDYPINLDGMKLIINDKESVLPNYLLSPGAYAIIINQKHLDNWPADLPVIPIKSLPVLTNSAGTLILHHANNLVSDVIQYPIVMDDGGFKASGGWSIERKDLNNHQPDYNWGYAMHLDGGTPGTENSIHAQNPDTIPPRISYLSYIDAHTFKIVFNEALKNTDTFAPSIIQVEQATVSEIIVDPIFINSIEFSLEEDIPAGQIFEAGFSKAISDFAGNTLNNSVKDQKLWLRLGVPETIDSFDICINEVLFNPQPDDVDFVELYNRSDKTLNRSDIYLATLSHSTSDILIPDKLKRINNKNSLFFPNDYLVVSSDIKKTEAKHVQTNSTMLNQASLPAMGNDEGSIAIAQNNGLIIDYFIYSSDMHFELLRNKEGVSLERVSPNAPSNNYHNWHSASQHSAYATPTQQNSQYSDYAPKDNGDWVSLEKEAFSPNADGTDDFLRINYSLGEPGWTGTISIYNRYGRVIKTVVSNQLLGVQGFFIWDGTNHNHQKADMGIYIVYADFFSTSGKRKQRKIATVLTAGRKK</sequence>
<organism evidence="2 3">
    <name type="scientific">Saccharicrinis carchari</name>
    <dbReference type="NCBI Taxonomy" id="1168039"/>
    <lineage>
        <taxon>Bacteria</taxon>
        <taxon>Pseudomonadati</taxon>
        <taxon>Bacteroidota</taxon>
        <taxon>Bacteroidia</taxon>
        <taxon>Marinilabiliales</taxon>
        <taxon>Marinilabiliaceae</taxon>
        <taxon>Saccharicrinis</taxon>
    </lineage>
</organism>
<gene>
    <name evidence="2" type="ORF">SAMN06265379_10311</name>
</gene>
<keyword evidence="3" id="KW-1185">Reference proteome</keyword>
<evidence type="ECO:0000256" key="1">
    <source>
        <dbReference type="ARBA" id="ARBA00022729"/>
    </source>
</evidence>
<accession>A0A521CEY8</accession>